<evidence type="ECO:0000313" key="1">
    <source>
        <dbReference type="EMBL" id="VAW31978.1"/>
    </source>
</evidence>
<dbReference type="GO" id="GO:0008115">
    <property type="term" value="F:sarcosine oxidase activity"/>
    <property type="evidence" value="ECO:0007669"/>
    <property type="project" value="InterPro"/>
</dbReference>
<reference evidence="1" key="1">
    <citation type="submission" date="2018-06" db="EMBL/GenBank/DDBJ databases">
        <authorList>
            <person name="Zhirakovskaya E."/>
        </authorList>
    </citation>
    <scope>NUCLEOTIDE SEQUENCE</scope>
</reference>
<dbReference type="EMBL" id="UOEU01000308">
    <property type="protein sequence ID" value="VAW31978.1"/>
    <property type="molecule type" value="Genomic_DNA"/>
</dbReference>
<dbReference type="Pfam" id="PF04267">
    <property type="entry name" value="SoxD"/>
    <property type="match status" value="1"/>
</dbReference>
<evidence type="ECO:0008006" key="2">
    <source>
        <dbReference type="Google" id="ProtNLM"/>
    </source>
</evidence>
<proteinExistence type="predicted"/>
<dbReference type="GO" id="GO:0046653">
    <property type="term" value="P:tetrahydrofolate metabolic process"/>
    <property type="evidence" value="ECO:0007669"/>
    <property type="project" value="InterPro"/>
</dbReference>
<gene>
    <name evidence="1" type="ORF">MNBD_CHLOROFLEXI01-4621</name>
</gene>
<dbReference type="InterPro" id="IPR038561">
    <property type="entry name" value="SoxD_sf"/>
</dbReference>
<sequence>MIQLNCPNCGSRNVSEYRFGGEYNPRPQQPMAVSQEEWTDYLFFKENKLGVQKEWWYHRAGCGSWFLAERHTKTNVVERSYLWQANGRN</sequence>
<name>A0A3B0UMI1_9ZZZZ</name>
<organism evidence="1">
    <name type="scientific">hydrothermal vent metagenome</name>
    <dbReference type="NCBI Taxonomy" id="652676"/>
    <lineage>
        <taxon>unclassified sequences</taxon>
        <taxon>metagenomes</taxon>
        <taxon>ecological metagenomes</taxon>
    </lineage>
</organism>
<dbReference type="AlphaFoldDB" id="A0A3B0UMI1"/>
<protein>
    <recommendedName>
        <fullName evidence="2">Sarcosine oxidase delta subunit</fullName>
    </recommendedName>
</protein>
<accession>A0A3B0UMI1</accession>
<dbReference type="InterPro" id="IPR006279">
    <property type="entry name" value="SoxD"/>
</dbReference>
<dbReference type="Gene3D" id="3.30.2270.10">
    <property type="entry name" value="Folate-binding superfamily"/>
    <property type="match status" value="1"/>
</dbReference>